<feature type="region of interest" description="Disordered" evidence="1">
    <location>
        <begin position="2419"/>
        <end position="2539"/>
    </location>
</feature>
<dbReference type="InterPro" id="IPR029473">
    <property type="entry name" value="MOR2-PAG1_mid"/>
</dbReference>
<sequence length="2539" mass="283039">MTVPSPAAGRAIPILPSASLSSVTDLSSSPPPEPLLIAPPIAPFAAAREYVATRGRALSATSPINGPPRGLTPGGQVTKSKQSLEVERKASLYGHHRQTSIVHGVQHSRNASLLGSSNTSPLSPHGGATNGSPDPVGVNGAAILKKSPSMSTLHSSTANGHGMPGPRALETTAHRRPERMHSGRVKRSQEHDRSQSRLHGQQEPKTVGEYALHHLFTSFIAEADERIERCIPHSGEAEPKVETICGPGADVSFDQLISSLGHINRHKPNSLIDSVIHWRKKKADIANSVFTQLQQLRESATMTQRGLAQSPVSLPSGHEIASKEQEMTMADRRSTISIYILCRVLIEIVGQTTLKALNGPDGTLNTAGRLEDVIYGQLQGADPDLLLTDPAIHANWEIRGQLLGVMSGVRFEEVAVRFVKDLEKAQQRLSIKGLADSKLATRTALLVKSMRWLKVRTDSDDAWSHACDTMRILARFFAEVHGRVMKHAYAELFERLMLPIAANATSELNTARWRDVVNIIQPKLTQMLSKADHWPYIYPLQAVLLCVSPGEQFATQWLPLITSVQPKARDRAGRSHTLKAVCRLVWRYLYRQSESRVAVARKLDEIVRLVFQGGKRVLISTDPVIADPLIQLIRIIGFSYQDLCFRTIIFPLMNAELFSGPERDLRIENLDPEKTVIAIRAFLAVMNDIEKGEAPPFPTEFECDVLTDPSTRSPMTHRRTRSQGFAVSAGRTERLSRPVMTANLDDITKDYYVKFCQILGKLTIICDNTFGGQAVLDEKFASQTPKTPMAEAFTFTKRDDLLNPTDIRQHYYDLLHVAVEALPRCLSPHLPIIPLVNLLCTGTAHVQSHIANSSAQSLKSIARQSHAQQVTIGFARFIFNFDDRYATVSDGSLLGPGHIENTLKLYVELLQIWIDDIQQRTRKANVQPIDEDDPAKRPLPLDLSGMLAHVDEVESHGLFFLCSPSRVVRAIAVSVLQLINKFDTALGKPCTRIISMLEGSSQQVIDVNDERLSLAEKSRLQKGLRRSNLNSTLVELCSSDVAHDTNLWFKLFPNLIRLSSEICPHAVTLTRELVCLRLSHSHKTIAGLADSARPTQYSAIEQAFGPGRLPTRVATSAPDIIIEQWKIHLIFACTTLTNIGGNVSHTPVSSQSSQHTRKSSKSSATSQDRIASATELFSKVVPFLAVAHATVRGAAAAGLGATNATLFQTLLECLQPYVAQCSTEAKERLNAHQRSASIPRRSRRTDHLRTEITHLLSLTCHLLQDPSVSGDEYILTYMVDYTKHLRLFLSDTEIQGELEFQKLRTHFCTLIETMYEAARKLKDSSRWISFQSRQATFALMENWCGFSPHEPQLRQQEDHLRRSVLDREQDSRSRGIVNSALEKEKSELQLAALTAMAALSAGPLNFVADKKLLMHFDVRRMLAWISAIFDSPSDRMHAIGRRALQNLIVYNVDQPYIMAQTLRMCYTARTPKALMSYFEVVTKVLTDHENVTTPFWKILCAGLYTLGNEDSNIRMKSERLLRTLEERQGKTSKLQDLDISVSDRTTAVYKLAQFEISRRLSKQHPELAFHVFSEFSAYFNELQPDHQRNMVTGMLPWIQTIELQLDPNGGPTATSYMLLVNLFEITAKSSITLHNEIQALWQALATGPYAGNVQLVLDFIIMICLERKEHNFVLYAKQIVVFLSKTPAGARVVEYLLLQICPKTMVAERREPAQAPVDTAQLPYIADLALVLPGGAKQTSMSLGQLSMILLVDLVVSPIQLPADKVPTLLQVVLVQWDQYVNIVQDQAKEMLVHLIHELVISKIEPGSTEPDKKSIEDFIDSVRTHDPKIMWSYTDSEIRAGEETSRAVSDSMAYVVEEVVKIFSVTYPGLREAWGKITMQWATSCAVRHIACRSFQVFRCISTTLDQQMLADMLARLSNTIADDENHDYLIFSLEILTTLRSIIDALTPLDLLAYPQLFWTTCACLDTIFEREFQEGMSMLSHLLTKMDLSDPAVLKILRESQPAKWEGGFQGLHTLLFKGVRSSSSMKRTLEVMEQLMKLPSSDMVGDDDRLLFTVLANLPRYLHHFGDNDPENDCRSSAETLSSAAEFQGHHELGCILQMFAKGESRTRKDFLERTVKALRNAFLPALEFRSLVFLLGMVNNQVDWFKVMTMQVLCVIVPDVDMRKPEFASQGPDLISPLLRLLQTDHCQQALEVLDNVIEMTGTPLDNKHLRMSMAGSHSSRATRKEYESTKSLYGIPEESGWSIPMPAIHSAQTRSNVHAVFYTLAYTGLGGVQEESTTPDIEFHNDDYHYDSYFTDRTGTMLSDDTRTDGNMGELAEKLEDLDDFFGDDEQPRSSPDLDGGYSRNSTGHPEERVRLYNEQTLPILQSLKRNPSVTSFQGGFATTERRYPSAPKAAVMNPGAFAQSIAPMSRPALHSRSITSPAVPIKRSPPRLASDIMSGDEAGDEPEPFSDDDLSISRTNTGEDVPPLLHNLTKASGLRGWKQGLRRLTSSGNARQPELSRSATGTAPPLQRSPQVPKVPQTWLLDPMSGEL</sequence>
<dbReference type="Proteomes" id="UP001310890">
    <property type="component" value="Unassembled WGS sequence"/>
</dbReference>
<feature type="domain" description="Cell morphogenesis protein N-terminal" evidence="2">
    <location>
        <begin position="331"/>
        <end position="914"/>
    </location>
</feature>
<dbReference type="SUPFAM" id="SSF48371">
    <property type="entry name" value="ARM repeat"/>
    <property type="match status" value="1"/>
</dbReference>
<dbReference type="InterPro" id="IPR016024">
    <property type="entry name" value="ARM-type_fold"/>
</dbReference>
<reference evidence="5" key="1">
    <citation type="submission" date="2023-08" db="EMBL/GenBank/DDBJ databases">
        <title>Black Yeasts Isolated from many extreme environments.</title>
        <authorList>
            <person name="Coleine C."/>
            <person name="Stajich J.E."/>
            <person name="Selbmann L."/>
        </authorList>
    </citation>
    <scope>NUCLEOTIDE SEQUENCE</scope>
    <source>
        <strain evidence="5">CCFEE 5401</strain>
    </source>
</reference>
<dbReference type="Pfam" id="PF14228">
    <property type="entry name" value="MOR2-PAG1_mid"/>
    <property type="match status" value="3"/>
</dbReference>
<evidence type="ECO:0000313" key="6">
    <source>
        <dbReference type="Proteomes" id="UP001310890"/>
    </source>
</evidence>
<accession>A0AAN7YK21</accession>
<evidence type="ECO:0008006" key="7">
    <source>
        <dbReference type="Google" id="ProtNLM"/>
    </source>
</evidence>
<dbReference type="Pfam" id="PF14225">
    <property type="entry name" value="MOR2-PAG1_C"/>
    <property type="match status" value="1"/>
</dbReference>
<evidence type="ECO:0000313" key="5">
    <source>
        <dbReference type="EMBL" id="KAK5117392.1"/>
    </source>
</evidence>
<evidence type="ECO:0000256" key="1">
    <source>
        <dbReference type="SAM" id="MobiDB-lite"/>
    </source>
</evidence>
<proteinExistence type="predicted"/>
<feature type="region of interest" description="Disordered" evidence="1">
    <location>
        <begin position="111"/>
        <end position="205"/>
    </location>
</feature>
<dbReference type="InterPro" id="IPR025481">
    <property type="entry name" value="Cell_Morphogen_C"/>
</dbReference>
<feature type="compositionally biased region" description="Polar residues" evidence="1">
    <location>
        <begin position="111"/>
        <end position="122"/>
    </location>
</feature>
<dbReference type="InterPro" id="IPR039867">
    <property type="entry name" value="Furry/Tao3/Mor2"/>
</dbReference>
<name>A0AAN7YK21_9PEZI</name>
<evidence type="ECO:0000259" key="3">
    <source>
        <dbReference type="Pfam" id="PF14225"/>
    </source>
</evidence>
<protein>
    <recommendedName>
        <fullName evidence="7">Cell morphogenesis protein PAG1</fullName>
    </recommendedName>
</protein>
<feature type="compositionally biased region" description="Polar residues" evidence="1">
    <location>
        <begin position="2495"/>
        <end position="2512"/>
    </location>
</feature>
<gene>
    <name evidence="5" type="ORF">LTR62_006010</name>
</gene>
<feature type="region of interest" description="Disordered" evidence="1">
    <location>
        <begin position="58"/>
        <end position="78"/>
    </location>
</feature>
<feature type="compositionally biased region" description="Basic and acidic residues" evidence="1">
    <location>
        <begin position="172"/>
        <end position="195"/>
    </location>
</feature>
<feature type="domain" description="Cell morphogenesis protein C-terminal" evidence="3">
    <location>
        <begin position="1957"/>
        <end position="2207"/>
    </location>
</feature>
<dbReference type="GO" id="GO:0005938">
    <property type="term" value="C:cell cortex"/>
    <property type="evidence" value="ECO:0007669"/>
    <property type="project" value="TreeGrafter"/>
</dbReference>
<dbReference type="InterPro" id="IPR025614">
    <property type="entry name" value="Cell_morpho_N"/>
</dbReference>
<dbReference type="PANTHER" id="PTHR12295">
    <property type="entry name" value="FURRY-RELATED"/>
    <property type="match status" value="1"/>
</dbReference>
<organism evidence="5 6">
    <name type="scientific">Meristemomyces frigidus</name>
    <dbReference type="NCBI Taxonomy" id="1508187"/>
    <lineage>
        <taxon>Eukaryota</taxon>
        <taxon>Fungi</taxon>
        <taxon>Dikarya</taxon>
        <taxon>Ascomycota</taxon>
        <taxon>Pezizomycotina</taxon>
        <taxon>Dothideomycetes</taxon>
        <taxon>Dothideomycetidae</taxon>
        <taxon>Mycosphaerellales</taxon>
        <taxon>Teratosphaeriaceae</taxon>
        <taxon>Meristemomyces</taxon>
    </lineage>
</organism>
<feature type="compositionally biased region" description="Acidic residues" evidence="1">
    <location>
        <begin position="2448"/>
        <end position="2461"/>
    </location>
</feature>
<feature type="domain" description="Cell morphogenesis central region" evidence="4">
    <location>
        <begin position="1440"/>
        <end position="1705"/>
    </location>
</feature>
<feature type="domain" description="Cell morphogenesis central region" evidence="4">
    <location>
        <begin position="1736"/>
        <end position="1915"/>
    </location>
</feature>
<dbReference type="EMBL" id="JAVRRL010000005">
    <property type="protein sequence ID" value="KAK5117392.1"/>
    <property type="molecule type" value="Genomic_DNA"/>
</dbReference>
<dbReference type="GO" id="GO:0000902">
    <property type="term" value="P:cell morphogenesis"/>
    <property type="evidence" value="ECO:0007669"/>
    <property type="project" value="InterPro"/>
</dbReference>
<feature type="domain" description="Cell morphogenesis central region" evidence="4">
    <location>
        <begin position="1165"/>
        <end position="1436"/>
    </location>
</feature>
<evidence type="ECO:0000259" key="2">
    <source>
        <dbReference type="Pfam" id="PF14222"/>
    </source>
</evidence>
<dbReference type="Pfam" id="PF14222">
    <property type="entry name" value="MOR2-PAG1_N"/>
    <property type="match status" value="1"/>
</dbReference>
<comment type="caution">
    <text evidence="5">The sequence shown here is derived from an EMBL/GenBank/DDBJ whole genome shotgun (WGS) entry which is preliminary data.</text>
</comment>
<evidence type="ECO:0000259" key="4">
    <source>
        <dbReference type="Pfam" id="PF14228"/>
    </source>
</evidence>
<dbReference type="PANTHER" id="PTHR12295:SF30">
    <property type="entry name" value="PROTEIN FURRY"/>
    <property type="match status" value="1"/>
</dbReference>
<feature type="region of interest" description="Disordered" evidence="1">
    <location>
        <begin position="2331"/>
        <end position="2360"/>
    </location>
</feature>
<feature type="region of interest" description="Disordered" evidence="1">
    <location>
        <begin position="1144"/>
        <end position="1166"/>
    </location>
</feature>
<dbReference type="GO" id="GO:0030427">
    <property type="term" value="C:site of polarized growth"/>
    <property type="evidence" value="ECO:0007669"/>
    <property type="project" value="TreeGrafter"/>
</dbReference>
<feature type="compositionally biased region" description="Polar residues" evidence="1">
    <location>
        <begin position="148"/>
        <end position="159"/>
    </location>
</feature>